<dbReference type="GO" id="GO:0003899">
    <property type="term" value="F:DNA-directed RNA polymerase activity"/>
    <property type="evidence" value="ECO:0007669"/>
    <property type="project" value="UniProtKB-EC"/>
</dbReference>
<comment type="similarity">
    <text evidence="5">Belongs to the ATPase alpha/beta chains family.</text>
</comment>
<keyword evidence="24" id="KW-0139">CF(1)</keyword>
<dbReference type="EC" id="2.7.7.6" evidence="7"/>
<dbReference type="InterPro" id="IPR004100">
    <property type="entry name" value="ATPase_F1/V1/A1_a/bsu_N"/>
</dbReference>
<evidence type="ECO:0000259" key="26">
    <source>
        <dbReference type="Pfam" id="PF00006"/>
    </source>
</evidence>
<dbReference type="GO" id="GO:0000428">
    <property type="term" value="C:DNA-directed RNA polymerase complex"/>
    <property type="evidence" value="ECO:0007669"/>
    <property type="project" value="UniProtKB-KW"/>
</dbReference>
<dbReference type="InterPro" id="IPR050254">
    <property type="entry name" value="RNA_pol_beta''_euk"/>
</dbReference>
<dbReference type="Proteomes" id="UP000250235">
    <property type="component" value="Unassembled WGS sequence"/>
</dbReference>
<evidence type="ECO:0000256" key="10">
    <source>
        <dbReference type="ARBA" id="ARBA00022478"/>
    </source>
</evidence>
<dbReference type="InterPro" id="IPR000454">
    <property type="entry name" value="ATP_synth_F0_csu"/>
</dbReference>
<keyword evidence="15" id="KW-0547">Nucleotide-binding</keyword>
<keyword evidence="9" id="KW-0813">Transport</keyword>
<evidence type="ECO:0000259" key="30">
    <source>
        <dbReference type="Pfam" id="PF04998"/>
    </source>
</evidence>
<dbReference type="Pfam" id="PF02874">
    <property type="entry name" value="ATP-synt_ab_N"/>
    <property type="match status" value="1"/>
</dbReference>
<evidence type="ECO:0000259" key="29">
    <source>
        <dbReference type="Pfam" id="PF02874"/>
    </source>
</evidence>
<dbReference type="CDD" id="cd18183">
    <property type="entry name" value="ATP-synt_Fo_c_ATPH"/>
    <property type="match status" value="1"/>
</dbReference>
<keyword evidence="25" id="KW-0066">ATP synthesis</keyword>
<evidence type="ECO:0000256" key="6">
    <source>
        <dbReference type="ARBA" id="ARBA00011648"/>
    </source>
</evidence>
<dbReference type="FunFam" id="1.10.1790.20:FF:000002">
    <property type="entry name" value="DNA-directed RNA polymerase subunit beta"/>
    <property type="match status" value="1"/>
</dbReference>
<keyword evidence="23" id="KW-0804">Transcription</keyword>
<evidence type="ECO:0000256" key="15">
    <source>
        <dbReference type="ARBA" id="ARBA00022741"/>
    </source>
</evidence>
<dbReference type="CDD" id="cd18116">
    <property type="entry name" value="ATP-synt_F1_alpha_N"/>
    <property type="match status" value="1"/>
</dbReference>
<dbReference type="InterPro" id="IPR007081">
    <property type="entry name" value="RNA_pol_Rpb1_5"/>
</dbReference>
<dbReference type="GO" id="GO:0046933">
    <property type="term" value="F:proton-transporting ATP synthase activity, rotational mechanism"/>
    <property type="evidence" value="ECO:0007669"/>
    <property type="project" value="InterPro"/>
</dbReference>
<evidence type="ECO:0000259" key="28">
    <source>
        <dbReference type="Pfam" id="PF00306"/>
    </source>
</evidence>
<dbReference type="NCBIfam" id="TIGR00962">
    <property type="entry name" value="atpA"/>
    <property type="match status" value="1"/>
</dbReference>
<feature type="domain" description="RNA polymerase Rpb1" evidence="30">
    <location>
        <begin position="24"/>
        <end position="472"/>
    </location>
</feature>
<dbReference type="Gene3D" id="3.40.50.300">
    <property type="entry name" value="P-loop containing nucleotide triphosphate hydrolases"/>
    <property type="match status" value="1"/>
</dbReference>
<evidence type="ECO:0000256" key="9">
    <source>
        <dbReference type="ARBA" id="ARBA00022448"/>
    </source>
</evidence>
<keyword evidence="22" id="KW-0472">Membrane</keyword>
<evidence type="ECO:0000259" key="27">
    <source>
        <dbReference type="Pfam" id="PF00137"/>
    </source>
</evidence>
<dbReference type="Pfam" id="PF04998">
    <property type="entry name" value="RNA_pol_Rpb1_5"/>
    <property type="match status" value="1"/>
</dbReference>
<dbReference type="Pfam" id="PF00306">
    <property type="entry name" value="ATP-synt_ab_C"/>
    <property type="match status" value="1"/>
</dbReference>
<dbReference type="InterPro" id="IPR033732">
    <property type="entry name" value="ATP_synth_F1_a_nt-bd_dom"/>
</dbReference>
<feature type="domain" description="ATP synthase alpha subunit C-terminal" evidence="28">
    <location>
        <begin position="980"/>
        <end position="1104"/>
    </location>
</feature>
<keyword evidence="17" id="KW-0862">Zinc</keyword>
<dbReference type="Pfam" id="PF00137">
    <property type="entry name" value="ATP-synt_C"/>
    <property type="match status" value="1"/>
</dbReference>
<dbReference type="NCBIfam" id="NF009884">
    <property type="entry name" value="PRK13343.1"/>
    <property type="match status" value="1"/>
</dbReference>
<dbReference type="SUPFAM" id="SSF47917">
    <property type="entry name" value="C-terminal domain of alpha and beta subunits of F1 ATP synthase"/>
    <property type="match status" value="1"/>
</dbReference>
<dbReference type="Gene3D" id="1.10.150.390">
    <property type="match status" value="1"/>
</dbReference>
<dbReference type="FunFam" id="3.40.50.300:FF:000002">
    <property type="entry name" value="ATP synthase subunit alpha"/>
    <property type="match status" value="1"/>
</dbReference>
<dbReference type="Gene3D" id="1.20.150.20">
    <property type="entry name" value="ATP synthase alpha/beta chain, C-terminal domain"/>
    <property type="match status" value="1"/>
</dbReference>
<feature type="domain" description="ATPase F1/V1/A1 complex alpha/beta subunit N-terminal" evidence="29">
    <location>
        <begin position="642"/>
        <end position="701"/>
    </location>
</feature>
<keyword evidence="18" id="KW-0067">ATP-binding</keyword>
<comment type="function">
    <text evidence="1">This protein is one of the chains of the nonenzymatic membrane component (F0) of mitochondrial ATPase.</text>
</comment>
<dbReference type="SUPFAM" id="SSF64484">
    <property type="entry name" value="beta and beta-prime subunits of DNA dependent RNA-polymerase"/>
    <property type="match status" value="1"/>
</dbReference>
<dbReference type="InterPro" id="IPR000194">
    <property type="entry name" value="ATPase_F1/V1/A1_a/bsu_nucl-bd"/>
</dbReference>
<protein>
    <recommendedName>
        <fullName evidence="8">ATP synthase subunit alpha, mitochondrial</fullName>
        <ecNumber evidence="7">2.7.7.6</ecNumber>
    </recommendedName>
</protein>
<dbReference type="Gene3D" id="2.40.30.20">
    <property type="match status" value="1"/>
</dbReference>
<keyword evidence="16" id="KW-0375">Hydrogen ion transport</keyword>
<keyword evidence="11" id="KW-0934">Plastid</keyword>
<evidence type="ECO:0000256" key="18">
    <source>
        <dbReference type="ARBA" id="ARBA00022840"/>
    </source>
</evidence>
<evidence type="ECO:0000256" key="25">
    <source>
        <dbReference type="ARBA" id="ARBA00023310"/>
    </source>
</evidence>
<dbReference type="CDD" id="cd01132">
    <property type="entry name" value="F1-ATPase_alpha_CD"/>
    <property type="match status" value="1"/>
</dbReference>
<evidence type="ECO:0000256" key="22">
    <source>
        <dbReference type="ARBA" id="ARBA00023136"/>
    </source>
</evidence>
<dbReference type="PROSITE" id="PS00152">
    <property type="entry name" value="ATPASE_ALPHA_BETA"/>
    <property type="match status" value="1"/>
</dbReference>
<dbReference type="GO" id="GO:0009536">
    <property type="term" value="C:plastid"/>
    <property type="evidence" value="ECO:0007669"/>
    <property type="project" value="UniProtKB-ARBA"/>
</dbReference>
<comment type="subunit">
    <text evidence="6">F-type ATPases have 2 components, CF(1) - the catalytic core - and CF(0) - the membrane proton channel. CF(1) has five subunits: alpha(3), beta(3), gamma(1), delta(1), epsilon(1). CF(0) has three main subunits: a, b and c.</text>
</comment>
<feature type="domain" description="V-ATPase proteolipid subunit C-like" evidence="27">
    <location>
        <begin position="603"/>
        <end position="641"/>
    </location>
</feature>
<dbReference type="InterPro" id="IPR036121">
    <property type="entry name" value="ATPase_F1/V1/A1_a/bsu_N_sf"/>
</dbReference>
<dbReference type="Gene3D" id="1.20.20.10">
    <property type="entry name" value="F1F0 ATP synthase subunit C"/>
    <property type="match status" value="1"/>
</dbReference>
<evidence type="ECO:0000256" key="16">
    <source>
        <dbReference type="ARBA" id="ARBA00022781"/>
    </source>
</evidence>
<dbReference type="Gene3D" id="1.10.1790.20">
    <property type="match status" value="1"/>
</dbReference>
<dbReference type="SUPFAM" id="SSF81333">
    <property type="entry name" value="F1F0 ATP synthase subunit C"/>
    <property type="match status" value="1"/>
</dbReference>
<evidence type="ECO:0000256" key="3">
    <source>
        <dbReference type="ARBA" id="ARBA00004141"/>
    </source>
</evidence>
<keyword evidence="10" id="KW-0240">DNA-directed RNA polymerase</keyword>
<dbReference type="InterPro" id="IPR023366">
    <property type="entry name" value="ATP_synth_asu-like_sf"/>
</dbReference>
<keyword evidence="13" id="KW-0812">Transmembrane</keyword>
<dbReference type="GO" id="GO:0033177">
    <property type="term" value="C:proton-transporting two-sector ATPase complex, proton-transporting domain"/>
    <property type="evidence" value="ECO:0007669"/>
    <property type="project" value="InterPro"/>
</dbReference>
<evidence type="ECO:0000256" key="5">
    <source>
        <dbReference type="ARBA" id="ARBA00008936"/>
    </source>
</evidence>
<dbReference type="Gene3D" id="6.10.250.2940">
    <property type="match status" value="1"/>
</dbReference>
<evidence type="ECO:0000256" key="1">
    <source>
        <dbReference type="ARBA" id="ARBA00002351"/>
    </source>
</evidence>
<dbReference type="InterPro" id="IPR005294">
    <property type="entry name" value="ATP_synth_F1_asu"/>
</dbReference>
<dbReference type="GO" id="GO:0003677">
    <property type="term" value="F:DNA binding"/>
    <property type="evidence" value="ECO:0007669"/>
    <property type="project" value="InterPro"/>
</dbReference>
<evidence type="ECO:0000313" key="31">
    <source>
        <dbReference type="EMBL" id="KZV27571.1"/>
    </source>
</evidence>
<dbReference type="Pfam" id="PF00006">
    <property type="entry name" value="ATP-synt_ab"/>
    <property type="match status" value="1"/>
</dbReference>
<keyword evidence="20" id="KW-1133">Transmembrane helix</keyword>
<keyword evidence="14" id="KW-0548">Nucleotidyltransferase</keyword>
<keyword evidence="19" id="KW-1278">Translocase</keyword>
<dbReference type="FunFam" id="1.20.150.20:FF:000001">
    <property type="entry name" value="ATP synthase subunit alpha"/>
    <property type="match status" value="1"/>
</dbReference>
<organism evidence="31 32">
    <name type="scientific">Dorcoceras hygrometricum</name>
    <dbReference type="NCBI Taxonomy" id="472368"/>
    <lineage>
        <taxon>Eukaryota</taxon>
        <taxon>Viridiplantae</taxon>
        <taxon>Streptophyta</taxon>
        <taxon>Embryophyta</taxon>
        <taxon>Tracheophyta</taxon>
        <taxon>Spermatophyta</taxon>
        <taxon>Magnoliopsida</taxon>
        <taxon>eudicotyledons</taxon>
        <taxon>Gunneridae</taxon>
        <taxon>Pentapetalae</taxon>
        <taxon>asterids</taxon>
        <taxon>lamiids</taxon>
        <taxon>Lamiales</taxon>
        <taxon>Gesneriaceae</taxon>
        <taxon>Didymocarpoideae</taxon>
        <taxon>Trichosporeae</taxon>
        <taxon>Loxocarpinae</taxon>
        <taxon>Dorcoceras</taxon>
    </lineage>
</organism>
<dbReference type="PANTHER" id="PTHR34995">
    <property type="entry name" value="DNA-DIRECTED RNA POLYMERASE SUBUNIT BETA"/>
    <property type="match status" value="1"/>
</dbReference>
<keyword evidence="32" id="KW-1185">Reference proteome</keyword>
<dbReference type="PANTHER" id="PTHR34995:SF1">
    <property type="entry name" value="DNA-DIRECTED RNA POLYMERASE SUBUNIT BETA"/>
    <property type="match status" value="1"/>
</dbReference>
<dbReference type="InterPro" id="IPR002379">
    <property type="entry name" value="ATPase_proteolipid_c-like_dom"/>
</dbReference>
<keyword evidence="12" id="KW-0808">Transferase</keyword>
<comment type="subcellular location">
    <subcellularLocation>
        <location evidence="3">Membrane</location>
        <topology evidence="3">Multi-pass membrane protein</topology>
    </subcellularLocation>
</comment>
<dbReference type="GO" id="GO:0045259">
    <property type="term" value="C:proton-transporting ATP synthase complex"/>
    <property type="evidence" value="ECO:0007669"/>
    <property type="project" value="UniProtKB-KW"/>
</dbReference>
<dbReference type="InterPro" id="IPR038376">
    <property type="entry name" value="ATP_synth_asu_C_sf"/>
</dbReference>
<dbReference type="EMBL" id="KV010625">
    <property type="protein sequence ID" value="KZV27571.1"/>
    <property type="molecule type" value="Genomic_DNA"/>
</dbReference>
<name>A0A2Z7B0Z0_9LAMI</name>
<dbReference type="GO" id="GO:0005524">
    <property type="term" value="F:ATP binding"/>
    <property type="evidence" value="ECO:0007669"/>
    <property type="project" value="UniProtKB-KW"/>
</dbReference>
<dbReference type="SUPFAM" id="SSF52540">
    <property type="entry name" value="P-loop containing nucleoside triphosphate hydrolases"/>
    <property type="match status" value="1"/>
</dbReference>
<dbReference type="InterPro" id="IPR027417">
    <property type="entry name" value="P-loop_NTPase"/>
</dbReference>
<evidence type="ECO:0000256" key="2">
    <source>
        <dbReference type="ARBA" id="ARBA00003784"/>
    </source>
</evidence>
<evidence type="ECO:0000256" key="8">
    <source>
        <dbReference type="ARBA" id="ARBA00016087"/>
    </source>
</evidence>
<feature type="domain" description="ATPase F1/V1/A1 complex alpha/beta subunit nucleotide-binding" evidence="26">
    <location>
        <begin position="758"/>
        <end position="973"/>
    </location>
</feature>
<evidence type="ECO:0000256" key="12">
    <source>
        <dbReference type="ARBA" id="ARBA00022679"/>
    </source>
</evidence>
<dbReference type="InterPro" id="IPR035921">
    <property type="entry name" value="F/V-ATP_Csub_sf"/>
</dbReference>
<comment type="similarity">
    <text evidence="4">Belongs to the ATPase C chain family.</text>
</comment>
<dbReference type="CDD" id="cd18113">
    <property type="entry name" value="ATP-synt_F1_alpha_C"/>
    <property type="match status" value="1"/>
</dbReference>
<evidence type="ECO:0000256" key="17">
    <source>
        <dbReference type="ARBA" id="ARBA00022833"/>
    </source>
</evidence>
<dbReference type="AlphaFoldDB" id="A0A2Z7B0Z0"/>
<comment type="function">
    <text evidence="2">Produces ATP from ADP in the presence of a proton gradient across the membrane. The alpha chain is a regulatory subunit.</text>
</comment>
<proteinExistence type="inferred from homology"/>
<dbReference type="PRINTS" id="PR00124">
    <property type="entry name" value="ATPASEC"/>
</dbReference>
<evidence type="ECO:0000313" key="32">
    <source>
        <dbReference type="Proteomes" id="UP000250235"/>
    </source>
</evidence>
<dbReference type="GO" id="GO:0006351">
    <property type="term" value="P:DNA-templated transcription"/>
    <property type="evidence" value="ECO:0007669"/>
    <property type="project" value="InterPro"/>
</dbReference>
<evidence type="ECO:0000256" key="19">
    <source>
        <dbReference type="ARBA" id="ARBA00022967"/>
    </source>
</evidence>
<dbReference type="CDD" id="cd02655">
    <property type="entry name" value="RNAP_beta'_C"/>
    <property type="match status" value="1"/>
</dbReference>
<evidence type="ECO:0000256" key="13">
    <source>
        <dbReference type="ARBA" id="ARBA00022692"/>
    </source>
</evidence>
<evidence type="ECO:0000256" key="23">
    <source>
        <dbReference type="ARBA" id="ARBA00023163"/>
    </source>
</evidence>
<dbReference type="OrthoDB" id="9805536at2759"/>
<reference evidence="31 32" key="1">
    <citation type="journal article" date="2015" name="Proc. Natl. Acad. Sci. U.S.A.">
        <title>The resurrection genome of Boea hygrometrica: A blueprint for survival of dehydration.</title>
        <authorList>
            <person name="Xiao L."/>
            <person name="Yang G."/>
            <person name="Zhang L."/>
            <person name="Yang X."/>
            <person name="Zhao S."/>
            <person name="Ji Z."/>
            <person name="Zhou Q."/>
            <person name="Hu M."/>
            <person name="Wang Y."/>
            <person name="Chen M."/>
            <person name="Xu Y."/>
            <person name="Jin H."/>
            <person name="Xiao X."/>
            <person name="Hu G."/>
            <person name="Bao F."/>
            <person name="Hu Y."/>
            <person name="Wan P."/>
            <person name="Li L."/>
            <person name="Deng X."/>
            <person name="Kuang T."/>
            <person name="Xiang C."/>
            <person name="Zhu J.K."/>
            <person name="Oliver M.J."/>
            <person name="He Y."/>
        </authorList>
    </citation>
    <scope>NUCLEOTIDE SEQUENCE [LARGE SCALE GENOMIC DNA]</scope>
    <source>
        <strain evidence="32">cv. XS01</strain>
    </source>
</reference>
<evidence type="ECO:0000256" key="14">
    <source>
        <dbReference type="ARBA" id="ARBA00022695"/>
    </source>
</evidence>
<dbReference type="SUPFAM" id="SSF50615">
    <property type="entry name" value="N-terminal domain of alpha and beta subunits of F1 ATP synthase"/>
    <property type="match status" value="1"/>
</dbReference>
<evidence type="ECO:0000256" key="4">
    <source>
        <dbReference type="ARBA" id="ARBA00006704"/>
    </source>
</evidence>
<dbReference type="InterPro" id="IPR000793">
    <property type="entry name" value="ATP_synth_asu_C"/>
</dbReference>
<evidence type="ECO:0000256" key="11">
    <source>
        <dbReference type="ARBA" id="ARBA00022640"/>
    </source>
</evidence>
<evidence type="ECO:0000256" key="7">
    <source>
        <dbReference type="ARBA" id="ARBA00012418"/>
    </source>
</evidence>
<gene>
    <name evidence="31" type="ORF">F511_10975</name>
</gene>
<accession>A0A2Z7B0Z0</accession>
<dbReference type="HAMAP" id="MF_01346">
    <property type="entry name" value="ATP_synth_alpha_bact"/>
    <property type="match status" value="1"/>
</dbReference>
<evidence type="ECO:0000256" key="20">
    <source>
        <dbReference type="ARBA" id="ARBA00022989"/>
    </source>
</evidence>
<dbReference type="InterPro" id="IPR038662">
    <property type="entry name" value="ATP_synth_F0_csu_sf"/>
</dbReference>
<sequence>MRGLMSDPQGQMIDLPIQSNLREGLSLTEYIISCYGARKGVVDTAVRTSDAGYLTRRLVEVVQHIAVRRTDCGTMRGICVSPRNGMMPERIFIQTLIGRVLADDIYMGTRCIATINQDIGIGLINRFITFRAQPIAIRTPFTCRSASWICRLCYGRSPTHGDLVELGEAVGIIAGQSIGEPGTQLTLRTFHTGGVFTGGTAEHVRAPSNGKIKFNEDLVHPTRTRHGHPAFLCSINLYVTIQSKDIQHNVNIPPQSFLLVQNDQYVESEQVIAEIRTRTSTLNFKEKVRKHIYSDSDGEMHWSTDVYHAPEFTYAKSAPHLKSGQVILVQVDSVVIRHAKAYLATPGATVHGHYGKILYEGDTLITFIYEKSRSGDITQGLPKVEQVLEVRSIDSISMNLEKRVESWNERITRILGMPWAFLIGAELTIVQSRISLVNKIQKVYRSQGVQIHNRHIEIIVRQITSKVLVSEDGLSNVFSPGELIGLLRAERMGRALEEAVCYRAILLGITRASLNTQSFISEASFQETARVLAKAALRGRIDWLKGLKENVVLGGMIPVGTGLKGFVPPSKQHNKSPLQTKKDNLFEGEELIMNPLISAASVIAAGLAVGLASIGPGVGQGTAAGQAVEGIARQPEAEGKIRVGDGIARIHGLDEVMAGELVEFEESTIGIALNLESNNVGVVLMGDGLMIQEGSSVKATGRIAQIPVSEAYLGRVINALAKPIDGRGEIAASESRLIESPAPGIISRRSVYEPLQTGLIAIDSMIPIGRGQRELIIGDRQTGKTAVATDTILNQQGQNVICVYVAIGQKASSVAQVVNTLQERGAMDYTIVVAETADSPATLQYLAPYTGAALAEYFMYREKHTLIIYDDLSKQAQAYRQMSLLLRRPPGREAYPGDVFYLHSRLLERAAKSSSSLGEGSMTALPIVETQSGDVSAYIPTNVISITDGQIFLSGDLFNAGVRPAINVGISVSRVGSAAQIKAMKQVAGKLKLELAQFAELEAFAQFASDLDKATQNQLARGQRLRELLKQSQAAPLTVEEQIMTIYTGTNGYLDSLEIGQVRKFLVELRTYLKTNKPQFQEIISSTKTFTEEAEALLKEAIQEHRDRFLLQEQA</sequence>
<dbReference type="InterPro" id="IPR020003">
    <property type="entry name" value="ATPase_a/bsu_AS"/>
</dbReference>
<evidence type="ECO:0000256" key="21">
    <source>
        <dbReference type="ARBA" id="ARBA00023065"/>
    </source>
</evidence>
<keyword evidence="21" id="KW-0406">Ion transport</keyword>
<evidence type="ECO:0000256" key="24">
    <source>
        <dbReference type="ARBA" id="ARBA00023196"/>
    </source>
</evidence>